<dbReference type="Pfam" id="PF11319">
    <property type="entry name" value="VasI"/>
    <property type="match status" value="1"/>
</dbReference>
<name>A0A1I6YJG6_9HYPH</name>
<sequence>MKKNRFHRYLASAALAGWLATTHPLSAETIQIDQQALKQCTMTLGRVDRLSCFDQLLGTPLEVLSAAEPQAEFVEQANAPAGPLEQQAKAMERMRRAGNSNWVFRFGKIGYPAVFEWEDIQEAKQPEKTLKSREGVVPEKTQALSTQEEQQPVVEPGATNVYLSMKALKSVDERHDQPGAILLLSCVEDITTVALVLDEPHAKRRVPIRVLLREQRIDNDVWQSAESKRVLISPRGLTSIAHINRWAQVDRVQFDVLSDEGSRAYLFDLANLREMLPPLRQACHW</sequence>
<accession>A0A1I6YJG6</accession>
<proteinExistence type="predicted"/>
<dbReference type="RefSeq" id="WP_208608722.1">
    <property type="nucleotide sequence ID" value="NZ_FPBD01000001.1"/>
</dbReference>
<evidence type="ECO:0000256" key="1">
    <source>
        <dbReference type="SAM" id="MobiDB-lite"/>
    </source>
</evidence>
<feature type="signal peptide" evidence="2">
    <location>
        <begin position="1"/>
        <end position="27"/>
    </location>
</feature>
<reference evidence="4" key="1">
    <citation type="submission" date="2016-10" db="EMBL/GenBank/DDBJ databases">
        <authorList>
            <person name="Varghese N."/>
            <person name="Submissions S."/>
        </authorList>
    </citation>
    <scope>NUCLEOTIDE SEQUENCE [LARGE SCALE GENOMIC DNA]</scope>
    <source>
        <strain evidence="4">DSM 17465</strain>
    </source>
</reference>
<feature type="chain" id="PRO_5010307971" evidence="2">
    <location>
        <begin position="28"/>
        <end position="285"/>
    </location>
</feature>
<feature type="compositionally biased region" description="Basic and acidic residues" evidence="1">
    <location>
        <begin position="128"/>
        <end position="137"/>
    </location>
</feature>
<evidence type="ECO:0000256" key="2">
    <source>
        <dbReference type="SAM" id="SignalP"/>
    </source>
</evidence>
<dbReference type="InterPro" id="IPR017738">
    <property type="entry name" value="T6SS-assoc_VCA0118"/>
</dbReference>
<keyword evidence="2" id="KW-0732">Signal</keyword>
<keyword evidence="4" id="KW-1185">Reference proteome</keyword>
<dbReference type="EMBL" id="FPBD01000001">
    <property type="protein sequence ID" value="SFT50635.1"/>
    <property type="molecule type" value="Genomic_DNA"/>
</dbReference>
<evidence type="ECO:0000313" key="3">
    <source>
        <dbReference type="EMBL" id="SFT50635.1"/>
    </source>
</evidence>
<organism evidence="3 4">
    <name type="scientific">Pseudovibrio denitrificans</name>
    <dbReference type="NCBI Taxonomy" id="258256"/>
    <lineage>
        <taxon>Bacteria</taxon>
        <taxon>Pseudomonadati</taxon>
        <taxon>Pseudomonadota</taxon>
        <taxon>Alphaproteobacteria</taxon>
        <taxon>Hyphomicrobiales</taxon>
        <taxon>Stappiaceae</taxon>
        <taxon>Pseudovibrio</taxon>
    </lineage>
</organism>
<feature type="region of interest" description="Disordered" evidence="1">
    <location>
        <begin position="128"/>
        <end position="151"/>
    </location>
</feature>
<evidence type="ECO:0000313" key="4">
    <source>
        <dbReference type="Proteomes" id="UP000183371"/>
    </source>
</evidence>
<protein>
    <submittedName>
        <fullName evidence="3">Type VI secretion system protein VasI</fullName>
    </submittedName>
</protein>
<dbReference type="Proteomes" id="UP000183371">
    <property type="component" value="Unassembled WGS sequence"/>
</dbReference>
<dbReference type="AlphaFoldDB" id="A0A1I6YJG6"/>
<gene>
    <name evidence="3" type="ORF">SAMN05444141_101922</name>
</gene>